<comment type="function">
    <text evidence="9">Reversibly transfers an adenylyl group from ATP to 4'-phosphopantetheine, yielding dephospho-CoA (dPCoA) and pyrophosphate.</text>
</comment>
<feature type="binding site" evidence="9">
    <location>
        <position position="41"/>
    </location>
    <ligand>
        <name>substrate</name>
    </ligand>
</feature>
<dbReference type="NCBIfam" id="TIGR01510">
    <property type="entry name" value="coaD_prev_kdtB"/>
    <property type="match status" value="1"/>
</dbReference>
<keyword evidence="5 9" id="KW-0067">ATP-binding</keyword>
<feature type="domain" description="Cytidyltransferase-like" evidence="10">
    <location>
        <begin position="5"/>
        <end position="133"/>
    </location>
</feature>
<evidence type="ECO:0000256" key="6">
    <source>
        <dbReference type="ARBA" id="ARBA00022842"/>
    </source>
</evidence>
<comment type="pathway">
    <text evidence="9">Cofactor biosynthesis; coenzyme A biosynthesis; CoA from (R)-pantothenate: step 4/5.</text>
</comment>
<evidence type="ECO:0000256" key="3">
    <source>
        <dbReference type="ARBA" id="ARBA00022695"/>
    </source>
</evidence>
<keyword evidence="1 9" id="KW-0963">Cytoplasm</keyword>
<keyword evidence="4 9" id="KW-0547">Nucleotide-binding</keyword>
<dbReference type="HAMAP" id="MF_00151">
    <property type="entry name" value="PPAT_bact"/>
    <property type="match status" value="1"/>
</dbReference>
<dbReference type="EMBL" id="CACVAQ010000018">
    <property type="protein sequence ID" value="CAA6799034.1"/>
    <property type="molecule type" value="Genomic_DNA"/>
</dbReference>
<keyword evidence="7 9" id="KW-0173">Coenzyme A biosynthesis</keyword>
<evidence type="ECO:0000256" key="2">
    <source>
        <dbReference type="ARBA" id="ARBA00022679"/>
    </source>
</evidence>
<proteinExistence type="inferred from homology"/>
<dbReference type="AlphaFoldDB" id="A0A6S6S3Y7"/>
<dbReference type="InterPro" id="IPR001980">
    <property type="entry name" value="PPAT"/>
</dbReference>
<feature type="binding site" evidence="9">
    <location>
        <begin position="9"/>
        <end position="10"/>
    </location>
    <ligand>
        <name>ATP</name>
        <dbReference type="ChEBI" id="CHEBI:30616"/>
    </ligand>
</feature>
<dbReference type="UniPathway" id="UPA00241">
    <property type="reaction ID" value="UER00355"/>
</dbReference>
<reference evidence="11" key="1">
    <citation type="submission" date="2020-01" db="EMBL/GenBank/DDBJ databases">
        <authorList>
            <person name="Meier V. D."/>
            <person name="Meier V D."/>
        </authorList>
    </citation>
    <scope>NUCLEOTIDE SEQUENCE</scope>
    <source>
        <strain evidence="11">HLG_WM_MAG_10</strain>
    </source>
</reference>
<accession>A0A6S6S3Y7</accession>
<organism evidence="11">
    <name type="scientific">uncultured Aureispira sp</name>
    <dbReference type="NCBI Taxonomy" id="1331704"/>
    <lineage>
        <taxon>Bacteria</taxon>
        <taxon>Pseudomonadati</taxon>
        <taxon>Bacteroidota</taxon>
        <taxon>Saprospiria</taxon>
        <taxon>Saprospirales</taxon>
        <taxon>Saprospiraceae</taxon>
        <taxon>Aureispira</taxon>
        <taxon>environmental samples</taxon>
    </lineage>
</organism>
<evidence type="ECO:0000256" key="5">
    <source>
        <dbReference type="ARBA" id="ARBA00022840"/>
    </source>
</evidence>
<evidence type="ECO:0000313" key="11">
    <source>
        <dbReference type="EMBL" id="CAA6799034.1"/>
    </source>
</evidence>
<keyword evidence="6 9" id="KW-0460">Magnesium</keyword>
<comment type="subcellular location">
    <subcellularLocation>
        <location evidence="9">Cytoplasm</location>
    </subcellularLocation>
</comment>
<keyword evidence="2 9" id="KW-0808">Transferase</keyword>
<comment type="catalytic activity">
    <reaction evidence="8 9">
        <text>(R)-4'-phosphopantetheine + ATP + H(+) = 3'-dephospho-CoA + diphosphate</text>
        <dbReference type="Rhea" id="RHEA:19801"/>
        <dbReference type="ChEBI" id="CHEBI:15378"/>
        <dbReference type="ChEBI" id="CHEBI:30616"/>
        <dbReference type="ChEBI" id="CHEBI:33019"/>
        <dbReference type="ChEBI" id="CHEBI:57328"/>
        <dbReference type="ChEBI" id="CHEBI:61723"/>
        <dbReference type="EC" id="2.7.7.3"/>
    </reaction>
</comment>
<feature type="binding site" evidence="9">
    <location>
        <position position="87"/>
    </location>
    <ligand>
        <name>substrate</name>
    </ligand>
</feature>
<evidence type="ECO:0000256" key="7">
    <source>
        <dbReference type="ARBA" id="ARBA00022993"/>
    </source>
</evidence>
<dbReference type="InterPro" id="IPR004821">
    <property type="entry name" value="Cyt_trans-like"/>
</dbReference>
<keyword evidence="3 9" id="KW-0548">Nucleotidyltransferase</keyword>
<dbReference type="GO" id="GO:0005524">
    <property type="term" value="F:ATP binding"/>
    <property type="evidence" value="ECO:0007669"/>
    <property type="project" value="UniProtKB-KW"/>
</dbReference>
<feature type="binding site" evidence="9">
    <location>
        <position position="98"/>
    </location>
    <ligand>
        <name>ATP</name>
        <dbReference type="ChEBI" id="CHEBI:30616"/>
    </ligand>
</feature>
<dbReference type="NCBIfam" id="TIGR00125">
    <property type="entry name" value="cyt_tran_rel"/>
    <property type="match status" value="1"/>
</dbReference>
<feature type="binding site" evidence="9">
    <location>
        <position position="9"/>
    </location>
    <ligand>
        <name>substrate</name>
    </ligand>
</feature>
<evidence type="ECO:0000256" key="1">
    <source>
        <dbReference type="ARBA" id="ARBA00022490"/>
    </source>
</evidence>
<comment type="cofactor">
    <cofactor evidence="9">
        <name>Mg(2+)</name>
        <dbReference type="ChEBI" id="CHEBI:18420"/>
    </cofactor>
</comment>
<dbReference type="GO" id="GO:0004595">
    <property type="term" value="F:pantetheine-phosphate adenylyltransferase activity"/>
    <property type="evidence" value="ECO:0007669"/>
    <property type="project" value="UniProtKB-UniRule"/>
</dbReference>
<name>A0A6S6S3Y7_9BACT</name>
<comment type="similarity">
    <text evidence="9">Belongs to the bacterial CoaD family.</text>
</comment>
<feature type="binding site" evidence="9">
    <location>
        <position position="73"/>
    </location>
    <ligand>
        <name>substrate</name>
    </ligand>
</feature>
<feature type="site" description="Transition state stabilizer" evidence="9">
    <location>
        <position position="17"/>
    </location>
</feature>
<feature type="binding site" evidence="9">
    <location>
        <begin position="123"/>
        <end position="129"/>
    </location>
    <ligand>
        <name>ATP</name>
        <dbReference type="ChEBI" id="CHEBI:30616"/>
    </ligand>
</feature>
<dbReference type="PANTHER" id="PTHR21342">
    <property type="entry name" value="PHOSPHOPANTETHEINE ADENYLYLTRANSFERASE"/>
    <property type="match status" value="1"/>
</dbReference>
<evidence type="ECO:0000256" key="4">
    <source>
        <dbReference type="ARBA" id="ARBA00022741"/>
    </source>
</evidence>
<comment type="subunit">
    <text evidence="9">Homohexamer.</text>
</comment>
<protein>
    <recommendedName>
        <fullName evidence="9">Phosphopantetheine adenylyltransferase</fullName>
        <ecNumber evidence="9">2.7.7.3</ecNumber>
    </recommendedName>
    <alternativeName>
        <fullName evidence="9">Dephospho-CoA pyrophosphorylase</fullName>
    </alternativeName>
    <alternativeName>
        <fullName evidence="9">Pantetheine-phosphate adenylyltransferase</fullName>
        <shortName evidence="9">PPAT</shortName>
    </alternativeName>
</protein>
<dbReference type="PRINTS" id="PR01020">
    <property type="entry name" value="LPSBIOSNTHSS"/>
</dbReference>
<gene>
    <name evidence="9" type="primary">coaD</name>
    <name evidence="11" type="ORF">HELGO_WM28589</name>
</gene>
<sequence length="155" mass="17310">MKIAVFAGSFDPITKGHVNIVKRAIPMFDKIIVGMGINSTKKYFFNTAQRIAFLEAAFEDEPRVEVDTYEQLTAFYCKEKGANFLLRGLRNSTDFNYENTIANLNSTIGENLETVFLIAAAEYSCYSSTVVREIIKGGGDASIFLPPQVLSLMER</sequence>
<dbReference type="EC" id="2.7.7.3" evidence="9"/>
<evidence type="ECO:0000256" key="8">
    <source>
        <dbReference type="ARBA" id="ARBA00029346"/>
    </source>
</evidence>
<evidence type="ECO:0000256" key="9">
    <source>
        <dbReference type="HAMAP-Rule" id="MF_00151"/>
    </source>
</evidence>
<evidence type="ECO:0000259" key="10">
    <source>
        <dbReference type="Pfam" id="PF01467"/>
    </source>
</evidence>
<dbReference type="InterPro" id="IPR014729">
    <property type="entry name" value="Rossmann-like_a/b/a_fold"/>
</dbReference>
<dbReference type="Gene3D" id="3.40.50.620">
    <property type="entry name" value="HUPs"/>
    <property type="match status" value="1"/>
</dbReference>
<dbReference type="Pfam" id="PF01467">
    <property type="entry name" value="CTP_transf_like"/>
    <property type="match status" value="1"/>
</dbReference>
<dbReference type="PANTHER" id="PTHR21342:SF1">
    <property type="entry name" value="PHOSPHOPANTETHEINE ADENYLYLTRANSFERASE"/>
    <property type="match status" value="1"/>
</dbReference>
<dbReference type="SUPFAM" id="SSF52374">
    <property type="entry name" value="Nucleotidylyl transferase"/>
    <property type="match status" value="1"/>
</dbReference>
<feature type="binding site" evidence="9">
    <location>
        <position position="17"/>
    </location>
    <ligand>
        <name>ATP</name>
        <dbReference type="ChEBI" id="CHEBI:30616"/>
    </ligand>
</feature>
<dbReference type="GO" id="GO:0005737">
    <property type="term" value="C:cytoplasm"/>
    <property type="evidence" value="ECO:0007669"/>
    <property type="project" value="UniProtKB-SubCell"/>
</dbReference>
<feature type="binding site" evidence="9">
    <location>
        <begin position="88"/>
        <end position="90"/>
    </location>
    <ligand>
        <name>ATP</name>
        <dbReference type="ChEBI" id="CHEBI:30616"/>
    </ligand>
</feature>
<dbReference type="GO" id="GO:0015937">
    <property type="term" value="P:coenzyme A biosynthetic process"/>
    <property type="evidence" value="ECO:0007669"/>
    <property type="project" value="UniProtKB-UniRule"/>
</dbReference>